<evidence type="ECO:0000313" key="3">
    <source>
        <dbReference type="Proteomes" id="UP000784294"/>
    </source>
</evidence>
<sequence length="205" mass="21816">MLPSLSCAPVWWFTLIRTTDRPAYTPARLQTTTRGKMCTIRNLCCNCPFPIVSLSVCLSVCMFVCMFSCWSVGLFVLCTSASAGHAPASWEGSCPVRAADKSGEPKLPFDGRISVICVVWQTCEAIERREEGVGARARGSGPRPTSNRQPATGNRQPATGNRQLATGEADKRRAGSRPTGEGGAAGINHANRVGRTATALEGGGR</sequence>
<evidence type="ECO:0000313" key="2">
    <source>
        <dbReference type="EMBL" id="VEL23829.1"/>
    </source>
</evidence>
<feature type="region of interest" description="Disordered" evidence="1">
    <location>
        <begin position="131"/>
        <end position="205"/>
    </location>
</feature>
<reference evidence="2" key="1">
    <citation type="submission" date="2018-11" db="EMBL/GenBank/DDBJ databases">
        <authorList>
            <consortium name="Pathogen Informatics"/>
        </authorList>
    </citation>
    <scope>NUCLEOTIDE SEQUENCE</scope>
</reference>
<evidence type="ECO:0000256" key="1">
    <source>
        <dbReference type="SAM" id="MobiDB-lite"/>
    </source>
</evidence>
<accession>A0A448WZ70</accession>
<dbReference type="AlphaFoldDB" id="A0A448WZ70"/>
<protein>
    <submittedName>
        <fullName evidence="2">Uncharacterized protein</fullName>
    </submittedName>
</protein>
<dbReference type="EMBL" id="CAAALY010064216">
    <property type="protein sequence ID" value="VEL23829.1"/>
    <property type="molecule type" value="Genomic_DNA"/>
</dbReference>
<dbReference type="Proteomes" id="UP000784294">
    <property type="component" value="Unassembled WGS sequence"/>
</dbReference>
<comment type="caution">
    <text evidence="2">The sequence shown here is derived from an EMBL/GenBank/DDBJ whole genome shotgun (WGS) entry which is preliminary data.</text>
</comment>
<keyword evidence="3" id="KW-1185">Reference proteome</keyword>
<feature type="compositionally biased region" description="Polar residues" evidence="1">
    <location>
        <begin position="143"/>
        <end position="164"/>
    </location>
</feature>
<proteinExistence type="predicted"/>
<name>A0A448WZ70_9PLAT</name>
<organism evidence="2 3">
    <name type="scientific">Protopolystoma xenopodis</name>
    <dbReference type="NCBI Taxonomy" id="117903"/>
    <lineage>
        <taxon>Eukaryota</taxon>
        <taxon>Metazoa</taxon>
        <taxon>Spiralia</taxon>
        <taxon>Lophotrochozoa</taxon>
        <taxon>Platyhelminthes</taxon>
        <taxon>Monogenea</taxon>
        <taxon>Polyopisthocotylea</taxon>
        <taxon>Polystomatidea</taxon>
        <taxon>Polystomatidae</taxon>
        <taxon>Protopolystoma</taxon>
    </lineage>
</organism>
<gene>
    <name evidence="2" type="ORF">PXEA_LOCUS17269</name>
</gene>